<dbReference type="Pfam" id="PF02852">
    <property type="entry name" value="Pyr_redox_dim"/>
    <property type="match status" value="1"/>
</dbReference>
<dbReference type="InterPro" id="IPR016156">
    <property type="entry name" value="FAD/NAD-linked_Rdtase_dimer_sf"/>
</dbReference>
<dbReference type="GO" id="GO:0005739">
    <property type="term" value="C:mitochondrion"/>
    <property type="evidence" value="ECO:0007669"/>
    <property type="project" value="TreeGrafter"/>
</dbReference>
<feature type="active site" description="Proton acceptor" evidence="7">
    <location>
        <position position="466"/>
    </location>
</feature>
<feature type="binding site" evidence="8">
    <location>
        <position position="287"/>
    </location>
    <ligand>
        <name>NAD(+)</name>
        <dbReference type="ChEBI" id="CHEBI:57540"/>
    </ligand>
</feature>
<evidence type="ECO:0000256" key="10">
    <source>
        <dbReference type="RuleBase" id="RU003691"/>
    </source>
</evidence>
<dbReference type="GO" id="GO:0006749">
    <property type="term" value="P:glutathione metabolic process"/>
    <property type="evidence" value="ECO:0007669"/>
    <property type="project" value="TreeGrafter"/>
</dbReference>
<dbReference type="AlphaFoldDB" id="A0A7R9U4V2"/>
<evidence type="ECO:0000256" key="4">
    <source>
        <dbReference type="ARBA" id="ARBA00023002"/>
    </source>
</evidence>
<feature type="domain" description="Pyridine nucleotide-disulphide oxidoreductase dimerisation" evidence="12">
    <location>
        <begin position="364"/>
        <end position="475"/>
    </location>
</feature>
<keyword evidence="2 10" id="KW-0285">Flavoprotein</keyword>
<protein>
    <recommendedName>
        <fullName evidence="15">Glutathione-disulfide reductase</fullName>
    </recommendedName>
</protein>
<dbReference type="PRINTS" id="PR00368">
    <property type="entry name" value="FADPNR"/>
</dbReference>
<dbReference type="SUPFAM" id="SSF55424">
    <property type="entry name" value="FAD/NAD-linked reductases, dimerisation (C-terminal) domain"/>
    <property type="match status" value="1"/>
</dbReference>
<keyword evidence="8" id="KW-0520">NAD</keyword>
<dbReference type="FunFam" id="3.50.50.60:FF:000235">
    <property type="entry name" value="Glutathione reductase"/>
    <property type="match status" value="1"/>
</dbReference>
<dbReference type="PROSITE" id="PS00076">
    <property type="entry name" value="PYRIDINE_REDOX_1"/>
    <property type="match status" value="1"/>
</dbReference>
<sequence>MATEHFDFIVIGGGSGGSAAARRAAGYGAKVALIERGDQRDANGQRHGSGIGGTCVNVGCVPKKLMFNASQLRESMVGDVSISKGYGYDVPEEAGQLDWAHLKQKRDAYVKMLNGSYLKNWNKAGIEVFLGVASFVDKRTVSVVLNDGGTTTLTAPKILIAVGGKPKVPEVPGAEFAVTSDSFFDIEEQPGKAAVFGAGYIAVEMAGIFHGLGTDTHLYFRGDTVLRRGFDSFIVETLMQSLQAHGPTLHPGANLQKIEKGADGKLTVTLIDGTSEGGFDTVLLAIGRTPVTDLLNLDVTGVETERGYIKVDEYENTSVPGIYSIGDVTTTGWELTPVAIAAGRRLGDRLFGSEPKARIEYHDIATVVFSHPPIGTIGYTEEKAKEVFGEENVVGRYARFGSMLYAFNEADHKVKTGLKLVLKGPEERVVGLHCIGPFSDEMMQGFAVAVKMGATKRDFEAAVAIHPTVAEEFVTFGHWGQQKDGEGEFRPQLPPYLSPPKSSYSSLHVAFAVGVGLAIGAVAATIFAENL</sequence>
<comment type="similarity">
    <text evidence="1 10">Belongs to the class-I pyridine nucleotide-disulfide oxidoreductase family.</text>
</comment>
<evidence type="ECO:0000259" key="12">
    <source>
        <dbReference type="Pfam" id="PF02852"/>
    </source>
</evidence>
<gene>
    <name evidence="14" type="ORF">PPYR1160_LOCUS4232</name>
</gene>
<feature type="transmembrane region" description="Helical" evidence="11">
    <location>
        <begin position="507"/>
        <end position="528"/>
    </location>
</feature>
<dbReference type="GO" id="GO:0045454">
    <property type="term" value="P:cell redox homeostasis"/>
    <property type="evidence" value="ECO:0007669"/>
    <property type="project" value="InterPro"/>
</dbReference>
<feature type="binding site" evidence="8">
    <location>
        <begin position="197"/>
        <end position="204"/>
    </location>
    <ligand>
        <name>NAD(+)</name>
        <dbReference type="ChEBI" id="CHEBI:57540"/>
    </ligand>
</feature>
<dbReference type="InterPro" id="IPR012999">
    <property type="entry name" value="Pyr_OxRdtase_I_AS"/>
</dbReference>
<dbReference type="GO" id="GO:0005829">
    <property type="term" value="C:cytosol"/>
    <property type="evidence" value="ECO:0007669"/>
    <property type="project" value="TreeGrafter"/>
</dbReference>
<evidence type="ECO:0000256" key="9">
    <source>
        <dbReference type="PIRSR" id="PIRSR000350-4"/>
    </source>
</evidence>
<keyword evidence="5" id="KW-1015">Disulfide bond</keyword>
<proteinExistence type="inferred from homology"/>
<dbReference type="InterPro" id="IPR023753">
    <property type="entry name" value="FAD/NAD-binding_dom"/>
</dbReference>
<keyword evidence="11" id="KW-1133">Transmembrane helix</keyword>
<evidence type="ECO:0000256" key="3">
    <source>
        <dbReference type="ARBA" id="ARBA00022827"/>
    </source>
</evidence>
<dbReference type="GO" id="GO:0050660">
    <property type="term" value="F:flavin adenine dinucleotide binding"/>
    <property type="evidence" value="ECO:0007669"/>
    <property type="project" value="InterPro"/>
</dbReference>
<evidence type="ECO:0000256" key="5">
    <source>
        <dbReference type="ARBA" id="ARBA00023157"/>
    </source>
</evidence>
<dbReference type="PANTHER" id="PTHR42737:SF2">
    <property type="entry name" value="GLUTATHIONE REDUCTASE"/>
    <property type="match status" value="1"/>
</dbReference>
<evidence type="ECO:0000313" key="14">
    <source>
        <dbReference type="EMBL" id="CAD8254740.1"/>
    </source>
</evidence>
<keyword evidence="6 10" id="KW-0676">Redox-active center</keyword>
<dbReference type="Gene3D" id="3.50.50.60">
    <property type="entry name" value="FAD/NAD(P)-binding domain"/>
    <property type="match status" value="2"/>
</dbReference>
<dbReference type="GO" id="GO:0034599">
    <property type="term" value="P:cellular response to oxidative stress"/>
    <property type="evidence" value="ECO:0007669"/>
    <property type="project" value="TreeGrafter"/>
</dbReference>
<keyword evidence="3 8" id="KW-0274">FAD</keyword>
<evidence type="ECO:0000256" key="1">
    <source>
        <dbReference type="ARBA" id="ARBA00007532"/>
    </source>
</evidence>
<accession>A0A7R9U4V2</accession>
<reference evidence="14" key="1">
    <citation type="submission" date="2021-01" db="EMBL/GenBank/DDBJ databases">
        <authorList>
            <person name="Corre E."/>
            <person name="Pelletier E."/>
            <person name="Niang G."/>
            <person name="Scheremetjew M."/>
            <person name="Finn R."/>
            <person name="Kale V."/>
            <person name="Holt S."/>
            <person name="Cochrane G."/>
            <person name="Meng A."/>
            <person name="Brown T."/>
            <person name="Cohen L."/>
        </authorList>
    </citation>
    <scope>NUCLEOTIDE SEQUENCE</scope>
    <source>
        <strain evidence="14">CCMP2078</strain>
    </source>
</reference>
<evidence type="ECO:0000256" key="8">
    <source>
        <dbReference type="PIRSR" id="PIRSR000350-3"/>
    </source>
</evidence>
<dbReference type="EMBL" id="HBEA01005525">
    <property type="protein sequence ID" value="CAD8254740.1"/>
    <property type="molecule type" value="Transcribed_RNA"/>
</dbReference>
<dbReference type="PANTHER" id="PTHR42737">
    <property type="entry name" value="GLUTATHIONE REDUCTASE"/>
    <property type="match status" value="1"/>
</dbReference>
<dbReference type="InterPro" id="IPR046952">
    <property type="entry name" value="GSHR/TRXR-like"/>
</dbReference>
<feature type="binding site" evidence="8">
    <location>
        <position position="327"/>
    </location>
    <ligand>
        <name>FAD</name>
        <dbReference type="ChEBI" id="CHEBI:57692"/>
    </ligand>
</feature>
<evidence type="ECO:0000256" key="6">
    <source>
        <dbReference type="ARBA" id="ARBA00023284"/>
    </source>
</evidence>
<dbReference type="Pfam" id="PF07992">
    <property type="entry name" value="Pyr_redox_2"/>
    <property type="match status" value="1"/>
</dbReference>
<evidence type="ECO:0000256" key="2">
    <source>
        <dbReference type="ARBA" id="ARBA00022630"/>
    </source>
</evidence>
<evidence type="ECO:0000256" key="7">
    <source>
        <dbReference type="PIRSR" id="PIRSR000350-2"/>
    </source>
</evidence>
<feature type="binding site" evidence="8">
    <location>
        <position position="64"/>
    </location>
    <ligand>
        <name>FAD</name>
        <dbReference type="ChEBI" id="CHEBI:57692"/>
    </ligand>
</feature>
<dbReference type="PIRSF" id="PIRSF000350">
    <property type="entry name" value="Mercury_reductase_MerA"/>
    <property type="match status" value="1"/>
</dbReference>
<keyword evidence="8" id="KW-0547">Nucleotide-binding</keyword>
<evidence type="ECO:0000259" key="13">
    <source>
        <dbReference type="Pfam" id="PF07992"/>
    </source>
</evidence>
<evidence type="ECO:0000256" key="11">
    <source>
        <dbReference type="SAM" id="Phobius"/>
    </source>
</evidence>
<comment type="cofactor">
    <cofactor evidence="8">
        <name>FAD</name>
        <dbReference type="ChEBI" id="CHEBI:57692"/>
    </cofactor>
    <text evidence="8">Binds 1 FAD per subunit.</text>
</comment>
<keyword evidence="11" id="KW-0812">Transmembrane</keyword>
<dbReference type="PRINTS" id="PR00411">
    <property type="entry name" value="PNDRDTASEI"/>
</dbReference>
<feature type="disulfide bond" description="Redox-active" evidence="9">
    <location>
        <begin position="55"/>
        <end position="60"/>
    </location>
</feature>
<dbReference type="GO" id="GO:0004362">
    <property type="term" value="F:glutathione-disulfide reductase (NADPH) activity"/>
    <property type="evidence" value="ECO:0007669"/>
    <property type="project" value="TreeGrafter"/>
</dbReference>
<dbReference type="SUPFAM" id="SSF51905">
    <property type="entry name" value="FAD/NAD(P)-binding domain"/>
    <property type="match status" value="1"/>
</dbReference>
<dbReference type="Gene3D" id="3.30.390.30">
    <property type="match status" value="1"/>
</dbReference>
<keyword evidence="11" id="KW-0472">Membrane</keyword>
<feature type="domain" description="FAD/NAD(P)-binding" evidence="13">
    <location>
        <begin position="6"/>
        <end position="343"/>
    </location>
</feature>
<dbReference type="InterPro" id="IPR001100">
    <property type="entry name" value="Pyr_nuc-diS_OxRdtase"/>
</dbReference>
<dbReference type="InterPro" id="IPR004099">
    <property type="entry name" value="Pyr_nucl-diS_OxRdtase_dimer"/>
</dbReference>
<keyword evidence="4 10" id="KW-0560">Oxidoreductase</keyword>
<dbReference type="NCBIfam" id="NF004776">
    <property type="entry name" value="PRK06116.1"/>
    <property type="match status" value="1"/>
</dbReference>
<dbReference type="InterPro" id="IPR036188">
    <property type="entry name" value="FAD/NAD-bd_sf"/>
</dbReference>
<organism evidence="14">
    <name type="scientific">Pinguiococcus pyrenoidosus</name>
    <dbReference type="NCBI Taxonomy" id="172671"/>
    <lineage>
        <taxon>Eukaryota</taxon>
        <taxon>Sar</taxon>
        <taxon>Stramenopiles</taxon>
        <taxon>Ochrophyta</taxon>
        <taxon>Pinguiophyceae</taxon>
        <taxon>Pinguiochrysidales</taxon>
        <taxon>Pinguiochrysidaceae</taxon>
        <taxon>Pinguiococcus</taxon>
    </lineage>
</organism>
<evidence type="ECO:0008006" key="15">
    <source>
        <dbReference type="Google" id="ProtNLM"/>
    </source>
</evidence>
<name>A0A7R9U4V2_9STRA</name>